<dbReference type="RefSeq" id="WP_188557843.1">
    <property type="nucleotide sequence ID" value="NZ_BMGS01000005.1"/>
</dbReference>
<feature type="transmembrane region" description="Helical" evidence="1">
    <location>
        <begin position="6"/>
        <end position="28"/>
    </location>
</feature>
<evidence type="ECO:0000259" key="2">
    <source>
        <dbReference type="Pfam" id="PF07584"/>
    </source>
</evidence>
<comment type="caution">
    <text evidence="3">The sequence shown here is derived from an EMBL/GenBank/DDBJ whole genome shotgun (WGS) entry which is preliminary data.</text>
</comment>
<keyword evidence="1" id="KW-0472">Membrane</keyword>
<keyword evidence="1" id="KW-0812">Transmembrane</keyword>
<dbReference type="InterPro" id="IPR024163">
    <property type="entry name" value="Aerotolerance_reg_N"/>
</dbReference>
<dbReference type="Pfam" id="PF07584">
    <property type="entry name" value="BatA"/>
    <property type="match status" value="1"/>
</dbReference>
<name>A0ABQ1WW90_9BACT</name>
<organism evidence="3 4">
    <name type="scientific">Hymenobacter glacieicola</name>
    <dbReference type="NCBI Taxonomy" id="1562124"/>
    <lineage>
        <taxon>Bacteria</taxon>
        <taxon>Pseudomonadati</taxon>
        <taxon>Bacteroidota</taxon>
        <taxon>Cytophagia</taxon>
        <taxon>Cytophagales</taxon>
        <taxon>Hymenobacteraceae</taxon>
        <taxon>Hymenobacter</taxon>
    </lineage>
</organism>
<feature type="transmembrane region" description="Helical" evidence="1">
    <location>
        <begin position="60"/>
        <end position="79"/>
    </location>
</feature>
<protein>
    <recommendedName>
        <fullName evidence="2">Aerotolerance regulator N-terminal domain-containing protein</fullName>
    </recommendedName>
</protein>
<dbReference type="InterPro" id="IPR011933">
    <property type="entry name" value="Double_TM_dom"/>
</dbReference>
<keyword evidence="4" id="KW-1185">Reference proteome</keyword>
<reference evidence="4" key="1">
    <citation type="journal article" date="2019" name="Int. J. Syst. Evol. Microbiol.">
        <title>The Global Catalogue of Microorganisms (GCM) 10K type strain sequencing project: providing services to taxonomists for standard genome sequencing and annotation.</title>
        <authorList>
            <consortium name="The Broad Institute Genomics Platform"/>
            <consortium name="The Broad Institute Genome Sequencing Center for Infectious Disease"/>
            <person name="Wu L."/>
            <person name="Ma J."/>
        </authorList>
    </citation>
    <scope>NUCLEOTIDE SEQUENCE [LARGE SCALE GENOMIC DNA]</scope>
    <source>
        <strain evidence="4">CGMCC 1.12990</strain>
    </source>
</reference>
<dbReference type="NCBIfam" id="TIGR02226">
    <property type="entry name" value="two_anch"/>
    <property type="match status" value="1"/>
</dbReference>
<dbReference type="EMBL" id="BMGS01000005">
    <property type="protein sequence ID" value="GGG44965.1"/>
    <property type="molecule type" value="Genomic_DNA"/>
</dbReference>
<keyword evidence="1" id="KW-1133">Transmembrane helix</keyword>
<dbReference type="Proteomes" id="UP000601361">
    <property type="component" value="Unassembled WGS sequence"/>
</dbReference>
<gene>
    <name evidence="3" type="ORF">GCM10011378_21550</name>
</gene>
<feature type="domain" description="Aerotolerance regulator N-terminal" evidence="2">
    <location>
        <begin position="13"/>
        <end position="80"/>
    </location>
</feature>
<sequence length="525" mass="56034">MPHFFIQHATAGWLALLGLALPLAIYLWNRRPGRVVQVGSVRWLEAAANRRLRSIKPEQLLLLLLRAGIVGLLALALAGPTQRQPLPPLRGQVLLSAEATTTQVAAVRPVLDSLRRRGYELRRLSARHPVGDPVAWSTVGLGEVNETADAASSPASSAPAAELPLNLWGAAQQAADSFPNRPLVVVAPLTLASFAGTRPALPAAVQWLPLPLPDSVTWPVAVWRPRPDSLVVLLASGSEAGITFRRLRRQWPATSGPVAGLGPGVQMHVDTERQQFTTTTAQNQRQPVPLLTRPLRLAVSYDAAHAPSARVLVAALRAAGSVLPLAPQLAATTSAPAATDSLDWLFWLRDAPIPASWSARVSAGTRVWQEARGRGQTMASSFSPSGSAAPIRVLRLDTTGARQPAVSVWPLATGRPLLSGRRAGAGSWYRLHTRLDPTWSELADSPELPALFLPLLLPGTAASPDPRPMPLSQLQPDTAARRLPVAAAPPRAPQRDLTPWVVGAAGVLFGLERLLASRRLSQQSA</sequence>
<evidence type="ECO:0000256" key="1">
    <source>
        <dbReference type="SAM" id="Phobius"/>
    </source>
</evidence>
<accession>A0ABQ1WW90</accession>
<proteinExistence type="predicted"/>
<evidence type="ECO:0000313" key="3">
    <source>
        <dbReference type="EMBL" id="GGG44965.1"/>
    </source>
</evidence>
<evidence type="ECO:0000313" key="4">
    <source>
        <dbReference type="Proteomes" id="UP000601361"/>
    </source>
</evidence>